<evidence type="ECO:0000313" key="2">
    <source>
        <dbReference type="EMBL" id="MBU3066071.1"/>
    </source>
</evidence>
<gene>
    <name evidence="2" type="ORF">KO481_31720</name>
</gene>
<proteinExistence type="predicted"/>
<name>A0ABS6B9K4_9NOCA</name>
<organism evidence="2 3">
    <name type="scientific">Nocardia albiluteola</name>
    <dbReference type="NCBI Taxonomy" id="2842303"/>
    <lineage>
        <taxon>Bacteria</taxon>
        <taxon>Bacillati</taxon>
        <taxon>Actinomycetota</taxon>
        <taxon>Actinomycetes</taxon>
        <taxon>Mycobacteriales</taxon>
        <taxon>Nocardiaceae</taxon>
        <taxon>Nocardia</taxon>
    </lineage>
</organism>
<keyword evidence="3" id="KW-1185">Reference proteome</keyword>
<protein>
    <recommendedName>
        <fullName evidence="4">Amidotransferase</fullName>
    </recommendedName>
</protein>
<evidence type="ECO:0000256" key="1">
    <source>
        <dbReference type="SAM" id="Phobius"/>
    </source>
</evidence>
<reference evidence="2 3" key="1">
    <citation type="submission" date="2021-06" db="EMBL/GenBank/DDBJ databases">
        <title>Actinomycetes sequencing.</title>
        <authorList>
            <person name="Shan Q."/>
        </authorList>
    </citation>
    <scope>NUCLEOTIDE SEQUENCE [LARGE SCALE GENOMIC DNA]</scope>
    <source>
        <strain evidence="2 3">NEAU-G5</strain>
    </source>
</reference>
<keyword evidence="1" id="KW-0812">Transmembrane</keyword>
<dbReference type="RefSeq" id="WP_215922355.1">
    <property type="nucleotide sequence ID" value="NZ_JAHKNI010000013.1"/>
</dbReference>
<dbReference type="EMBL" id="JAHKNI010000013">
    <property type="protein sequence ID" value="MBU3066071.1"/>
    <property type="molecule type" value="Genomic_DNA"/>
</dbReference>
<comment type="caution">
    <text evidence="2">The sequence shown here is derived from an EMBL/GenBank/DDBJ whole genome shotgun (WGS) entry which is preliminary data.</text>
</comment>
<feature type="transmembrane region" description="Helical" evidence="1">
    <location>
        <begin position="33"/>
        <end position="51"/>
    </location>
</feature>
<keyword evidence="1" id="KW-0472">Membrane</keyword>
<keyword evidence="1" id="KW-1133">Transmembrane helix</keyword>
<evidence type="ECO:0008006" key="4">
    <source>
        <dbReference type="Google" id="ProtNLM"/>
    </source>
</evidence>
<evidence type="ECO:0000313" key="3">
    <source>
        <dbReference type="Proteomes" id="UP000733379"/>
    </source>
</evidence>
<dbReference type="Proteomes" id="UP000733379">
    <property type="component" value="Unassembled WGS sequence"/>
</dbReference>
<accession>A0ABS6B9K4</accession>
<sequence>MSHSLIVVLLLTLAGFLIGGAFTTWKSNSRPLAVFLTVCAVLSLVGAALWWK</sequence>